<reference evidence="2 3" key="1">
    <citation type="submission" date="2024-02" db="EMBL/GenBank/DDBJ databases">
        <authorList>
            <person name="Chen Y."/>
            <person name="Shah S."/>
            <person name="Dougan E. K."/>
            <person name="Thang M."/>
            <person name="Chan C."/>
        </authorList>
    </citation>
    <scope>NUCLEOTIDE SEQUENCE [LARGE SCALE GENOMIC DNA]</scope>
</reference>
<sequence>MSASIATRSAGYERKVSPEVEEGYTVLRPLGRGKFSQVSEVQHKGSSKRFAWKHVQREQNPLCEVEVELLRRMQHEHIIGIYDVYSSFGVLDIMLELCAGSGHI</sequence>
<dbReference type="EMBL" id="CAXAMM010025447">
    <property type="protein sequence ID" value="CAK9056985.1"/>
    <property type="molecule type" value="Genomic_DNA"/>
</dbReference>
<dbReference type="PANTHER" id="PTHR44167:SF24">
    <property type="entry name" value="SERINE_THREONINE-PROTEIN KINASE CHK2"/>
    <property type="match status" value="1"/>
</dbReference>
<name>A0ABP0MZP5_9DINO</name>
<accession>A0ABP0MZP5</accession>
<evidence type="ECO:0000313" key="2">
    <source>
        <dbReference type="EMBL" id="CAK9056985.1"/>
    </source>
</evidence>
<gene>
    <name evidence="2" type="ORF">SCF082_LOCUS30644</name>
</gene>
<dbReference type="PANTHER" id="PTHR44167">
    <property type="entry name" value="OVARIAN-SPECIFIC SERINE/THREONINE-PROTEIN KINASE LOK-RELATED"/>
    <property type="match status" value="1"/>
</dbReference>
<keyword evidence="3" id="KW-1185">Reference proteome</keyword>
<dbReference type="InterPro" id="IPR011009">
    <property type="entry name" value="Kinase-like_dom_sf"/>
</dbReference>
<evidence type="ECO:0000259" key="1">
    <source>
        <dbReference type="PROSITE" id="PS50011"/>
    </source>
</evidence>
<dbReference type="Gene3D" id="3.30.200.20">
    <property type="entry name" value="Phosphorylase Kinase, domain 1"/>
    <property type="match status" value="1"/>
</dbReference>
<dbReference type="PROSITE" id="PS50011">
    <property type="entry name" value="PROTEIN_KINASE_DOM"/>
    <property type="match status" value="1"/>
</dbReference>
<keyword evidence="2" id="KW-0808">Transferase</keyword>
<feature type="domain" description="Protein kinase" evidence="1">
    <location>
        <begin position="24"/>
        <end position="104"/>
    </location>
</feature>
<dbReference type="Proteomes" id="UP001642464">
    <property type="component" value="Unassembled WGS sequence"/>
</dbReference>
<organism evidence="2 3">
    <name type="scientific">Durusdinium trenchii</name>
    <dbReference type="NCBI Taxonomy" id="1381693"/>
    <lineage>
        <taxon>Eukaryota</taxon>
        <taxon>Sar</taxon>
        <taxon>Alveolata</taxon>
        <taxon>Dinophyceae</taxon>
        <taxon>Suessiales</taxon>
        <taxon>Symbiodiniaceae</taxon>
        <taxon>Durusdinium</taxon>
    </lineage>
</organism>
<dbReference type="SUPFAM" id="SSF56112">
    <property type="entry name" value="Protein kinase-like (PK-like)"/>
    <property type="match status" value="1"/>
</dbReference>
<dbReference type="InterPro" id="IPR000719">
    <property type="entry name" value="Prot_kinase_dom"/>
</dbReference>
<proteinExistence type="predicted"/>
<evidence type="ECO:0000313" key="3">
    <source>
        <dbReference type="Proteomes" id="UP001642464"/>
    </source>
</evidence>
<keyword evidence="2" id="KW-0418">Kinase</keyword>
<dbReference type="GO" id="GO:0016301">
    <property type="term" value="F:kinase activity"/>
    <property type="evidence" value="ECO:0007669"/>
    <property type="project" value="UniProtKB-KW"/>
</dbReference>
<protein>
    <submittedName>
        <fullName evidence="2">Serine/threonine-protein kinase H1 (Protein serine kinase H1) (PSK-H1)</fullName>
    </submittedName>
</protein>
<comment type="caution">
    <text evidence="2">The sequence shown here is derived from an EMBL/GenBank/DDBJ whole genome shotgun (WGS) entry which is preliminary data.</text>
</comment>
<dbReference type="Pfam" id="PF00069">
    <property type="entry name" value="Pkinase"/>
    <property type="match status" value="1"/>
</dbReference>